<evidence type="ECO:0000313" key="2">
    <source>
        <dbReference type="EMBL" id="MBB4536273.1"/>
    </source>
</evidence>
<comment type="caution">
    <text evidence="2">The sequence shown here is derived from an EMBL/GenBank/DDBJ whole genome shotgun (WGS) entry which is preliminary data.</text>
</comment>
<evidence type="ECO:0000313" key="4">
    <source>
        <dbReference type="Proteomes" id="UP000557344"/>
    </source>
</evidence>
<name>A0A7W6ZHM0_RHIET</name>
<evidence type="ECO:0000313" key="3">
    <source>
        <dbReference type="Proteomes" id="UP000523431"/>
    </source>
</evidence>
<sequence length="36" mass="4236">MKAARTRGEHRAFGTQNHNQQIMCLGIYFILHHHFA</sequence>
<proteinExistence type="predicted"/>
<protein>
    <submittedName>
        <fullName evidence="2">Uncharacterized protein</fullName>
    </submittedName>
</protein>
<organism evidence="2 3">
    <name type="scientific">Rhizobium etli</name>
    <dbReference type="NCBI Taxonomy" id="29449"/>
    <lineage>
        <taxon>Bacteria</taxon>
        <taxon>Pseudomonadati</taxon>
        <taxon>Pseudomonadota</taxon>
        <taxon>Alphaproteobacteria</taxon>
        <taxon>Hyphomicrobiales</taxon>
        <taxon>Rhizobiaceae</taxon>
        <taxon>Rhizobium/Agrobacterium group</taxon>
        <taxon>Rhizobium</taxon>
    </lineage>
</organism>
<dbReference type="EMBL" id="JACIHU010000005">
    <property type="protein sequence ID" value="MBB4480177.1"/>
    <property type="molecule type" value="Genomic_DNA"/>
</dbReference>
<dbReference type="Proteomes" id="UP000557344">
    <property type="component" value="Unassembled WGS sequence"/>
</dbReference>
<gene>
    <name evidence="1" type="ORF">GGE46_002760</name>
    <name evidence="2" type="ORF">GGE57_003024</name>
</gene>
<accession>A0A7W6ZHM0</accession>
<dbReference type="Proteomes" id="UP000523431">
    <property type="component" value="Unassembled WGS sequence"/>
</dbReference>
<dbReference type="AlphaFoldDB" id="A0A7W6ZHM0"/>
<dbReference type="EMBL" id="JACIID010000005">
    <property type="protein sequence ID" value="MBB4536273.1"/>
    <property type="molecule type" value="Genomic_DNA"/>
</dbReference>
<reference evidence="3 4" key="1">
    <citation type="submission" date="2020-08" db="EMBL/GenBank/DDBJ databases">
        <title>Genomic Encyclopedia of Type Strains, Phase IV (KMG-V): Genome sequencing to study the core and pangenomes of soil and plant-associated prokaryotes.</title>
        <authorList>
            <person name="Whitman W."/>
        </authorList>
    </citation>
    <scope>NUCLEOTIDE SEQUENCE [LARGE SCALE GENOMIC DNA]</scope>
    <source>
        <strain evidence="1 4">SEMIA 471</strain>
        <strain evidence="2 3">SEMIA 489</strain>
    </source>
</reference>
<evidence type="ECO:0000313" key="1">
    <source>
        <dbReference type="EMBL" id="MBB4480177.1"/>
    </source>
</evidence>